<evidence type="ECO:0000313" key="2">
    <source>
        <dbReference type="EMBL" id="KAJ8385537.1"/>
    </source>
</evidence>
<evidence type="ECO:0000313" key="3">
    <source>
        <dbReference type="Proteomes" id="UP001221898"/>
    </source>
</evidence>
<sequence length="143" mass="15605">MRSWTFRWESDEAAATQFLSLFSGGEGAGGREGERKKRGLRSAGHGAPLRSSSRAGRSAASQMSKQGGDDVNAAPRRALVGASAVAVSQSARVCGVRETGANRQRAALAERIFDGAHERQRKPRAFLLKLIYRTYRHLGLHRR</sequence>
<organism evidence="2 3">
    <name type="scientific">Aldrovandia affinis</name>
    <dbReference type="NCBI Taxonomy" id="143900"/>
    <lineage>
        <taxon>Eukaryota</taxon>
        <taxon>Metazoa</taxon>
        <taxon>Chordata</taxon>
        <taxon>Craniata</taxon>
        <taxon>Vertebrata</taxon>
        <taxon>Euteleostomi</taxon>
        <taxon>Actinopterygii</taxon>
        <taxon>Neopterygii</taxon>
        <taxon>Teleostei</taxon>
        <taxon>Notacanthiformes</taxon>
        <taxon>Halosauridae</taxon>
        <taxon>Aldrovandia</taxon>
    </lineage>
</organism>
<evidence type="ECO:0000256" key="1">
    <source>
        <dbReference type="SAM" id="MobiDB-lite"/>
    </source>
</evidence>
<accession>A0AAD7RKG1</accession>
<protein>
    <submittedName>
        <fullName evidence="2">Uncharacterized protein</fullName>
    </submittedName>
</protein>
<dbReference type="AlphaFoldDB" id="A0AAD7RKG1"/>
<name>A0AAD7RKG1_9TELE</name>
<feature type="compositionally biased region" description="Low complexity" evidence="1">
    <location>
        <begin position="50"/>
        <end position="61"/>
    </location>
</feature>
<dbReference type="Proteomes" id="UP001221898">
    <property type="component" value="Unassembled WGS sequence"/>
</dbReference>
<comment type="caution">
    <text evidence="2">The sequence shown here is derived from an EMBL/GenBank/DDBJ whole genome shotgun (WGS) entry which is preliminary data.</text>
</comment>
<dbReference type="EMBL" id="JAINUG010000247">
    <property type="protein sequence ID" value="KAJ8385537.1"/>
    <property type="molecule type" value="Genomic_DNA"/>
</dbReference>
<gene>
    <name evidence="2" type="ORF">AAFF_G00184910</name>
</gene>
<feature type="region of interest" description="Disordered" evidence="1">
    <location>
        <begin position="24"/>
        <end position="75"/>
    </location>
</feature>
<reference evidence="2" key="1">
    <citation type="journal article" date="2023" name="Science">
        <title>Genome structures resolve the early diversification of teleost fishes.</title>
        <authorList>
            <person name="Parey E."/>
            <person name="Louis A."/>
            <person name="Montfort J."/>
            <person name="Bouchez O."/>
            <person name="Roques C."/>
            <person name="Iampietro C."/>
            <person name="Lluch J."/>
            <person name="Castinel A."/>
            <person name="Donnadieu C."/>
            <person name="Desvignes T."/>
            <person name="Floi Bucao C."/>
            <person name="Jouanno E."/>
            <person name="Wen M."/>
            <person name="Mejri S."/>
            <person name="Dirks R."/>
            <person name="Jansen H."/>
            <person name="Henkel C."/>
            <person name="Chen W.J."/>
            <person name="Zahm M."/>
            <person name="Cabau C."/>
            <person name="Klopp C."/>
            <person name="Thompson A.W."/>
            <person name="Robinson-Rechavi M."/>
            <person name="Braasch I."/>
            <person name="Lecointre G."/>
            <person name="Bobe J."/>
            <person name="Postlethwait J.H."/>
            <person name="Berthelot C."/>
            <person name="Roest Crollius H."/>
            <person name="Guiguen Y."/>
        </authorList>
    </citation>
    <scope>NUCLEOTIDE SEQUENCE</scope>
    <source>
        <strain evidence="2">NC1722</strain>
    </source>
</reference>
<proteinExistence type="predicted"/>
<keyword evidence="3" id="KW-1185">Reference proteome</keyword>